<dbReference type="eggNOG" id="ENOG502S0KD">
    <property type="taxonomic scope" value="Eukaryota"/>
</dbReference>
<dbReference type="InterPro" id="IPR022198">
    <property type="entry name" value="DUF3723"/>
</dbReference>
<dbReference type="OMA" id="YISTRIQ"/>
<dbReference type="Proteomes" id="UP000009882">
    <property type="component" value="Unassembled WGS sequence"/>
</dbReference>
<dbReference type="EMBL" id="AKCT01000187">
    <property type="protein sequence ID" value="EKV12001.1"/>
    <property type="molecule type" value="Genomic_DNA"/>
</dbReference>
<organism evidence="1 2">
    <name type="scientific">Penicillium digitatum (strain PHI26 / CECT 20796)</name>
    <name type="common">Green mold</name>
    <dbReference type="NCBI Taxonomy" id="1170229"/>
    <lineage>
        <taxon>Eukaryota</taxon>
        <taxon>Fungi</taxon>
        <taxon>Dikarya</taxon>
        <taxon>Ascomycota</taxon>
        <taxon>Pezizomycotina</taxon>
        <taxon>Eurotiomycetes</taxon>
        <taxon>Eurotiomycetidae</taxon>
        <taxon>Eurotiales</taxon>
        <taxon>Aspergillaceae</taxon>
        <taxon>Penicillium</taxon>
    </lineage>
</organism>
<keyword evidence="2" id="KW-1185">Reference proteome</keyword>
<dbReference type="OrthoDB" id="4227485at2759"/>
<evidence type="ECO:0000313" key="2">
    <source>
        <dbReference type="Proteomes" id="UP000009882"/>
    </source>
</evidence>
<proteinExistence type="predicted"/>
<dbReference type="AlphaFoldDB" id="K9GFE6"/>
<evidence type="ECO:0000313" key="1">
    <source>
        <dbReference type="EMBL" id="EKV12001.1"/>
    </source>
</evidence>
<protein>
    <submittedName>
        <fullName evidence="1">Uncharacterized protein</fullName>
    </submittedName>
</protein>
<name>K9GFE6_PEND2</name>
<reference evidence="2" key="1">
    <citation type="journal article" date="2012" name="BMC Genomics">
        <title>Genome sequence of the necrotrophic fungus Penicillium digitatum, the main postharvest pathogen of citrus.</title>
        <authorList>
            <person name="Marcet-Houben M."/>
            <person name="Ballester A.-R."/>
            <person name="de la Fuente B."/>
            <person name="Harries E."/>
            <person name="Marcos J.F."/>
            <person name="Gonzalez-Candelas L."/>
            <person name="Gabaldon T."/>
        </authorList>
    </citation>
    <scope>NUCLEOTIDE SEQUENCE [LARGE SCALE GENOMIC DNA]</scope>
    <source>
        <strain evidence="2">PHI26 / CECT 20796</strain>
    </source>
</reference>
<dbReference type="InParanoid" id="K9GFE6"/>
<accession>K9GFE6</accession>
<dbReference type="Pfam" id="PF12520">
    <property type="entry name" value="DUF3723"/>
    <property type="match status" value="1"/>
</dbReference>
<dbReference type="HOGENOM" id="CLU_004286_7_1_1"/>
<gene>
    <name evidence="1" type="ORF">PDIG_47160</name>
</gene>
<sequence>MTPDDLTIARQLSAAEIGSVKVHQLDQLLFDDVDIFGSRAFKQSNVDRLLHRFDYEGCRRLDPLTWIPCEIKLSELQPLVSSLSSGDPKEIILPDDWNLHCFQGKHQIAAAREWLAPSNTWWIFNLYDAERLSDDCRRRLRECDSRSHTFTDGEIFRNIRHYQQRDEIDAAKEWLARWSPTKCGEFNRIYEPKGKSQDEFRCLGRRLDALLCFPALWTPWHMGTHLPSLKCPEELSDFLAEIRSAWQSFTCQNSQFLDPSTLAMLEGRCPRLSMADYQYIKNAFQDGSAFSMVNNPTLRSKMQHAVLGYRKIIPSLRTFLENTKYLKAMTDVVKKILPVNFKGTIRQAMFRYYVAPRNQQFYIQSLENKFVQKVGPKDFGFWSAYRQLFLFAMRHFCGMTDSQPLGFSQSSRARCLDRSELWQRLRLLISKIGFVIPGSKFNPGTNYLEFTAILSLLTRLRPPELFEYEENQMSEWSTKVASFLGSMTPRVATIPVPIQTCDRSEDWSLQSRCGMTDTESFFWIKNTYS</sequence>
<dbReference type="STRING" id="1170229.K9GFE6"/>
<comment type="caution">
    <text evidence="1">The sequence shown here is derived from an EMBL/GenBank/DDBJ whole genome shotgun (WGS) entry which is preliminary data.</text>
</comment>